<name>V4J0A9_9EURY</name>
<reference evidence="1 2" key="1">
    <citation type="journal article" date="2013" name="Genome Announc.">
        <title>Draft Genome Sequence of 'Candidatus Halobonum tyrrellensis' Strain G22, Isolated from the Hypersaline Waters of Lake Tyrrell, Australia.</title>
        <authorList>
            <person name="Ugalde J.A."/>
            <person name="Narasingarao P."/>
            <person name="Kuo S."/>
            <person name="Podell S."/>
            <person name="Allen E.E."/>
        </authorList>
    </citation>
    <scope>NUCLEOTIDE SEQUENCE [LARGE SCALE GENOMIC DNA]</scope>
    <source>
        <strain evidence="1 2">G22</strain>
    </source>
</reference>
<dbReference type="EMBL" id="ASGZ01000022">
    <property type="protein sequence ID" value="ESP88872.1"/>
    <property type="molecule type" value="Genomic_DNA"/>
</dbReference>
<dbReference type="Proteomes" id="UP000017840">
    <property type="component" value="Unassembled WGS sequence"/>
</dbReference>
<gene>
    <name evidence="1" type="ORF">K933_06837</name>
</gene>
<keyword evidence="2" id="KW-1185">Reference proteome</keyword>
<dbReference type="InterPro" id="IPR023375">
    <property type="entry name" value="ADC_dom_sf"/>
</dbReference>
<protein>
    <recommendedName>
        <fullName evidence="3">DUF2071 domain-containing protein</fullName>
    </recommendedName>
</protein>
<dbReference type="PANTHER" id="PTHR39186:SF1">
    <property type="entry name" value="DUF2071 DOMAIN-CONTAINING PROTEIN"/>
    <property type="match status" value="1"/>
</dbReference>
<organism evidence="1 2">
    <name type="scientific">Candidatus Halobonum tyrrellensis G22</name>
    <dbReference type="NCBI Taxonomy" id="1324957"/>
    <lineage>
        <taxon>Archaea</taxon>
        <taxon>Methanobacteriati</taxon>
        <taxon>Methanobacteriota</taxon>
        <taxon>Stenosarchaea group</taxon>
        <taxon>Halobacteria</taxon>
        <taxon>Halobacteriales</taxon>
        <taxon>Haloferacaceae</taxon>
        <taxon>Candidatus Halobonum</taxon>
    </lineage>
</organism>
<evidence type="ECO:0008006" key="3">
    <source>
        <dbReference type="Google" id="ProtNLM"/>
    </source>
</evidence>
<dbReference type="InterPro" id="IPR018644">
    <property type="entry name" value="DUF2071"/>
</dbReference>
<dbReference type="AlphaFoldDB" id="V4J0A9"/>
<dbReference type="OrthoDB" id="233478at2157"/>
<dbReference type="PATRIC" id="fig|1324957.4.peg.1383"/>
<proteinExistence type="predicted"/>
<dbReference type="Pfam" id="PF09844">
    <property type="entry name" value="DUF2071"/>
    <property type="match status" value="1"/>
</dbReference>
<evidence type="ECO:0000313" key="2">
    <source>
        <dbReference type="Proteomes" id="UP000017840"/>
    </source>
</evidence>
<accession>V4J0A9</accession>
<dbReference type="Gene3D" id="2.40.400.10">
    <property type="entry name" value="Acetoacetate decarboxylase-like"/>
    <property type="match status" value="1"/>
</dbReference>
<dbReference type="SUPFAM" id="SSF160104">
    <property type="entry name" value="Acetoacetate decarboxylase-like"/>
    <property type="match status" value="1"/>
</dbReference>
<dbReference type="STRING" id="1324957.K933_06837"/>
<evidence type="ECO:0000313" key="1">
    <source>
        <dbReference type="EMBL" id="ESP88872.1"/>
    </source>
</evidence>
<comment type="caution">
    <text evidence="1">The sequence shown here is derived from an EMBL/GenBank/DDBJ whole genome shotgun (WGS) entry which is preliminary data.</text>
</comment>
<dbReference type="PANTHER" id="PTHR39186">
    <property type="entry name" value="DUF2071 FAMILY PROTEIN"/>
    <property type="match status" value="1"/>
</dbReference>
<dbReference type="RefSeq" id="WP_023393954.1">
    <property type="nucleotide sequence ID" value="NZ_ASGZ01000022.1"/>
</dbReference>
<sequence length="230" mass="25740">MVIGLEMSWRALLFANWPVDPDVVSAHLPDALAVDTYDGDAWLSVVPFTNAAVRPRGVPESLGVDLPELNLRTYVRVDGEPSVYFFSLDAQGVASVVGARLLHHLPYFYARIDHHRAHDGRVRFESRRLHPGARPAHFAATYGPAGDRLDPDDDSLAAFLTERYRFYTETPFGTVRYTDVDHDPWPLYPAEADVESNTLFRADGFADPAGDPVLYYSPRLDIAASPSRRR</sequence>
<dbReference type="eggNOG" id="arCOG04579">
    <property type="taxonomic scope" value="Archaea"/>
</dbReference>